<evidence type="ECO:0000256" key="1">
    <source>
        <dbReference type="ARBA" id="ARBA00022630"/>
    </source>
</evidence>
<dbReference type="Gene3D" id="3.50.50.60">
    <property type="entry name" value="FAD/NAD(P)-binding domain"/>
    <property type="match status" value="1"/>
</dbReference>
<gene>
    <name evidence="5" type="ORF">AB0I59_31575</name>
</gene>
<reference evidence="5 6" key="1">
    <citation type="submission" date="2024-06" db="EMBL/GenBank/DDBJ databases">
        <title>The Natural Products Discovery Center: Release of the First 8490 Sequenced Strains for Exploring Actinobacteria Biosynthetic Diversity.</title>
        <authorList>
            <person name="Kalkreuter E."/>
            <person name="Kautsar S.A."/>
            <person name="Yang D."/>
            <person name="Bader C.D."/>
            <person name="Teijaro C.N."/>
            <person name="Fluegel L."/>
            <person name="Davis C.M."/>
            <person name="Simpson J.R."/>
            <person name="Lauterbach L."/>
            <person name="Steele A.D."/>
            <person name="Gui C."/>
            <person name="Meng S."/>
            <person name="Li G."/>
            <person name="Viehrig K."/>
            <person name="Ye F."/>
            <person name="Su P."/>
            <person name="Kiefer A.F."/>
            <person name="Nichols A."/>
            <person name="Cepeda A.J."/>
            <person name="Yan W."/>
            <person name="Fan B."/>
            <person name="Jiang Y."/>
            <person name="Adhikari A."/>
            <person name="Zheng C.-J."/>
            <person name="Schuster L."/>
            <person name="Cowan T.M."/>
            <person name="Smanski M.J."/>
            <person name="Chevrette M.G."/>
            <person name="De Carvalho L.P.S."/>
            <person name="Shen B."/>
        </authorList>
    </citation>
    <scope>NUCLEOTIDE SEQUENCE [LARGE SCALE GENOMIC DNA]</scope>
    <source>
        <strain evidence="5 6">NPDC050100</strain>
    </source>
</reference>
<organism evidence="5 6">
    <name type="scientific">Microtetraspora glauca</name>
    <dbReference type="NCBI Taxonomy" id="1996"/>
    <lineage>
        <taxon>Bacteria</taxon>
        <taxon>Bacillati</taxon>
        <taxon>Actinomycetota</taxon>
        <taxon>Actinomycetes</taxon>
        <taxon>Streptosporangiales</taxon>
        <taxon>Streptosporangiaceae</taxon>
        <taxon>Microtetraspora</taxon>
    </lineage>
</organism>
<sequence>MKPRETTMHVAIIGGGLAGPCLAHGLRRAGFQVTLYERDSAPTRGQGYRIHIAPEGNRALHDCLPEHLHRLVLATTGVSGSAWSSPTPATT</sequence>
<evidence type="ECO:0000313" key="5">
    <source>
        <dbReference type="EMBL" id="MEV0973167.1"/>
    </source>
</evidence>
<keyword evidence="3" id="KW-0560">Oxidoreductase</keyword>
<accession>A0ABV3GPE6</accession>
<keyword evidence="2" id="KW-0274">FAD</keyword>
<evidence type="ECO:0000256" key="3">
    <source>
        <dbReference type="ARBA" id="ARBA00023002"/>
    </source>
</evidence>
<keyword evidence="1" id="KW-0285">Flavoprotein</keyword>
<comment type="caution">
    <text evidence="5">The sequence shown here is derived from an EMBL/GenBank/DDBJ whole genome shotgun (WGS) entry which is preliminary data.</text>
</comment>
<dbReference type="EMBL" id="JBFALK010000020">
    <property type="protein sequence ID" value="MEV0973167.1"/>
    <property type="molecule type" value="Genomic_DNA"/>
</dbReference>
<name>A0ABV3GPE6_MICGL</name>
<keyword evidence="4" id="KW-0503">Monooxygenase</keyword>
<dbReference type="SUPFAM" id="SSF51905">
    <property type="entry name" value="FAD/NAD(P)-binding domain"/>
    <property type="match status" value="1"/>
</dbReference>
<dbReference type="Pfam" id="PF13450">
    <property type="entry name" value="NAD_binding_8"/>
    <property type="match status" value="1"/>
</dbReference>
<dbReference type="PANTHER" id="PTHR47178">
    <property type="entry name" value="MONOOXYGENASE, FAD-BINDING"/>
    <property type="match status" value="1"/>
</dbReference>
<dbReference type="RefSeq" id="WP_061258778.1">
    <property type="nucleotide sequence ID" value="NZ_JBFALK010000020.1"/>
</dbReference>
<dbReference type="Proteomes" id="UP001551675">
    <property type="component" value="Unassembled WGS sequence"/>
</dbReference>
<evidence type="ECO:0000313" key="6">
    <source>
        <dbReference type="Proteomes" id="UP001551675"/>
    </source>
</evidence>
<keyword evidence="6" id="KW-1185">Reference proteome</keyword>
<evidence type="ECO:0000256" key="2">
    <source>
        <dbReference type="ARBA" id="ARBA00022827"/>
    </source>
</evidence>
<protein>
    <submittedName>
        <fullName evidence="5">FAD-dependent oxidoreductase</fullName>
    </submittedName>
</protein>
<dbReference type="InterPro" id="IPR036188">
    <property type="entry name" value="FAD/NAD-bd_sf"/>
</dbReference>
<proteinExistence type="predicted"/>
<evidence type="ECO:0000256" key="4">
    <source>
        <dbReference type="ARBA" id="ARBA00023033"/>
    </source>
</evidence>
<dbReference type="PANTHER" id="PTHR47178:SF5">
    <property type="entry name" value="FAD-BINDING DOMAIN-CONTAINING PROTEIN"/>
    <property type="match status" value="1"/>
</dbReference>